<dbReference type="EMBL" id="JANBQD010000051">
    <property type="protein sequence ID" value="KAJ1990416.1"/>
    <property type="molecule type" value="Genomic_DNA"/>
</dbReference>
<keyword evidence="5" id="KW-1185">Reference proteome</keyword>
<keyword evidence="2" id="KW-0472">Membrane</keyword>
<feature type="chain" id="PRO_5046930384" description="Peptidase S1 domain-containing protein" evidence="3">
    <location>
        <begin position="20"/>
        <end position="462"/>
    </location>
</feature>
<evidence type="ECO:0000256" key="1">
    <source>
        <dbReference type="SAM" id="MobiDB-lite"/>
    </source>
</evidence>
<keyword evidence="3" id="KW-0732">Signal</keyword>
<evidence type="ECO:0000256" key="2">
    <source>
        <dbReference type="SAM" id="Phobius"/>
    </source>
</evidence>
<dbReference type="Gene3D" id="2.40.10.10">
    <property type="entry name" value="Trypsin-like serine proteases"/>
    <property type="match status" value="2"/>
</dbReference>
<keyword evidence="2" id="KW-0812">Transmembrane</keyword>
<evidence type="ECO:0000313" key="5">
    <source>
        <dbReference type="Proteomes" id="UP001151295"/>
    </source>
</evidence>
<evidence type="ECO:0000256" key="3">
    <source>
        <dbReference type="SAM" id="SignalP"/>
    </source>
</evidence>
<evidence type="ECO:0008006" key="6">
    <source>
        <dbReference type="Google" id="ProtNLM"/>
    </source>
</evidence>
<sequence>MMLGRTLLALAAGLSGLLASPLADEPTHALFRRNSTSDLSAFKGAVLLKNGVQTSCEVALMYNTYAFVAANCLDYITTSNGTSLALNTTTSYTVAISQGLTDAYGTFSVSSVTPNPKYDPVSFANNVALLQFASNGGSSFVNYIASWRPEWTNRYFVRRSLNAASNSGFNQPVLTAYDSTSDDTACAQANQLFSLNQKDLICNKLSTASIFNSSCAIPYGSIYGVVNVNTAIAALYSHSAVNGKTEGPKAFCSGYTIYNYYIVLENYIHWAMSIMGTKAPVFHSRIPQYTETLDPGYSMAIPNPKNVEGYTVYGGDLYHLTGDASKASHKLSGGAIAGIVLGILVLLALLAYFIRRKLKEQADNRVRRWWFFGRFFKDEEDSRHDPPREFMDDMEFVPQRDLMGPSTSIAPDSGMISPSLKSHNDDMPTNLKYKKEYEAEAEAEANRDEKSRSHPPSYAIEF</sequence>
<feature type="signal peptide" evidence="3">
    <location>
        <begin position="1"/>
        <end position="19"/>
    </location>
</feature>
<dbReference type="SUPFAM" id="SSF50494">
    <property type="entry name" value="Trypsin-like serine proteases"/>
    <property type="match status" value="1"/>
</dbReference>
<dbReference type="InterPro" id="IPR009003">
    <property type="entry name" value="Peptidase_S1_PA"/>
</dbReference>
<dbReference type="InterPro" id="IPR043504">
    <property type="entry name" value="Peptidase_S1_PA_chymotrypsin"/>
</dbReference>
<gene>
    <name evidence="4" type="ORF">EDC05_004060</name>
</gene>
<name>A0ABQ8PJK6_9FUNG</name>
<proteinExistence type="predicted"/>
<evidence type="ECO:0000313" key="4">
    <source>
        <dbReference type="EMBL" id="KAJ1990416.1"/>
    </source>
</evidence>
<dbReference type="Proteomes" id="UP001151295">
    <property type="component" value="Unassembled WGS sequence"/>
</dbReference>
<organism evidence="4 5">
    <name type="scientific">Coemansia umbellata</name>
    <dbReference type="NCBI Taxonomy" id="1424467"/>
    <lineage>
        <taxon>Eukaryota</taxon>
        <taxon>Fungi</taxon>
        <taxon>Fungi incertae sedis</taxon>
        <taxon>Zoopagomycota</taxon>
        <taxon>Kickxellomycotina</taxon>
        <taxon>Kickxellomycetes</taxon>
        <taxon>Kickxellales</taxon>
        <taxon>Kickxellaceae</taxon>
        <taxon>Coemansia</taxon>
    </lineage>
</organism>
<accession>A0ABQ8PJK6</accession>
<feature type="compositionally biased region" description="Basic and acidic residues" evidence="1">
    <location>
        <begin position="433"/>
        <end position="452"/>
    </location>
</feature>
<protein>
    <recommendedName>
        <fullName evidence="6">Peptidase S1 domain-containing protein</fullName>
    </recommendedName>
</protein>
<feature type="region of interest" description="Disordered" evidence="1">
    <location>
        <begin position="402"/>
        <end position="462"/>
    </location>
</feature>
<feature type="transmembrane region" description="Helical" evidence="2">
    <location>
        <begin position="335"/>
        <end position="354"/>
    </location>
</feature>
<keyword evidence="2" id="KW-1133">Transmembrane helix</keyword>
<comment type="caution">
    <text evidence="4">The sequence shown here is derived from an EMBL/GenBank/DDBJ whole genome shotgun (WGS) entry which is preliminary data.</text>
</comment>
<reference evidence="4" key="1">
    <citation type="submission" date="2022-07" db="EMBL/GenBank/DDBJ databases">
        <title>Phylogenomic reconstructions and comparative analyses of Kickxellomycotina fungi.</title>
        <authorList>
            <person name="Reynolds N.K."/>
            <person name="Stajich J.E."/>
            <person name="Barry K."/>
            <person name="Grigoriev I.V."/>
            <person name="Crous P."/>
            <person name="Smith M.E."/>
        </authorList>
    </citation>
    <scope>NUCLEOTIDE SEQUENCE</scope>
    <source>
        <strain evidence="4">BCRC 34882</strain>
    </source>
</reference>